<organism evidence="1 2">
    <name type="scientific">Rubrimonas cliftonensis</name>
    <dbReference type="NCBI Taxonomy" id="89524"/>
    <lineage>
        <taxon>Bacteria</taxon>
        <taxon>Pseudomonadati</taxon>
        <taxon>Pseudomonadota</taxon>
        <taxon>Alphaproteobacteria</taxon>
        <taxon>Rhodobacterales</taxon>
        <taxon>Paracoccaceae</taxon>
        <taxon>Rubrimonas</taxon>
    </lineage>
</organism>
<dbReference type="RefSeq" id="WP_093252598.1">
    <property type="nucleotide sequence ID" value="NZ_FNQM01000004.1"/>
</dbReference>
<accession>A0A1H4AVQ0</accession>
<sequence length="99" mass="10528">MSGDGPACDLRDGACESFQPAPEDASVTPCVDHWVAVLLRMADVESNYGDEPVAATLTDRQEAARLSGGARRWDRMPAGCCEFAFPDFNALGPVPALTL</sequence>
<reference evidence="1 2" key="1">
    <citation type="submission" date="2016-10" db="EMBL/GenBank/DDBJ databases">
        <authorList>
            <person name="de Groot N.N."/>
        </authorList>
    </citation>
    <scope>NUCLEOTIDE SEQUENCE [LARGE SCALE GENOMIC DNA]</scope>
    <source>
        <strain evidence="1 2">DSM 15345</strain>
    </source>
</reference>
<keyword evidence="2" id="KW-1185">Reference proteome</keyword>
<dbReference type="AlphaFoldDB" id="A0A1H4AVQ0"/>
<gene>
    <name evidence="1" type="ORF">SAMN05444370_104382</name>
</gene>
<name>A0A1H4AVQ0_9RHOB</name>
<evidence type="ECO:0000313" key="1">
    <source>
        <dbReference type="EMBL" id="SEA39712.1"/>
    </source>
</evidence>
<proteinExistence type="predicted"/>
<dbReference type="STRING" id="89524.SAMN05444370_104382"/>
<evidence type="ECO:0000313" key="2">
    <source>
        <dbReference type="Proteomes" id="UP000198703"/>
    </source>
</evidence>
<dbReference type="EMBL" id="FNQM01000004">
    <property type="protein sequence ID" value="SEA39712.1"/>
    <property type="molecule type" value="Genomic_DNA"/>
</dbReference>
<dbReference type="Proteomes" id="UP000198703">
    <property type="component" value="Unassembled WGS sequence"/>
</dbReference>
<protein>
    <submittedName>
        <fullName evidence="1">Uncharacterized protein</fullName>
    </submittedName>
</protein>